<gene>
    <name evidence="1" type="ORF">BG53_07340</name>
</gene>
<dbReference type="EMBL" id="JFHU01000205">
    <property type="protein sequence ID" value="EXX85970.1"/>
    <property type="molecule type" value="Genomic_DNA"/>
</dbReference>
<evidence type="ECO:0000313" key="2">
    <source>
        <dbReference type="Proteomes" id="UP000053750"/>
    </source>
</evidence>
<protein>
    <submittedName>
        <fullName evidence="1">Uncharacterized protein</fullName>
    </submittedName>
</protein>
<dbReference type="RefSeq" id="WP_036584840.1">
    <property type="nucleotide sequence ID" value="NZ_KK082139.1"/>
</dbReference>
<accession>A0A9W5RZB7</accession>
<reference evidence="1 2" key="1">
    <citation type="submission" date="2014-02" db="EMBL/GenBank/DDBJ databases">
        <title>Genome sequence of Paenibacillus darwinianus reveals adaptive mechanisms for survival in Antarctic soils.</title>
        <authorList>
            <person name="Dsouza M."/>
            <person name="Taylor M.W."/>
            <person name="Turner S.J."/>
            <person name="Aislabie J."/>
        </authorList>
    </citation>
    <scope>NUCLEOTIDE SEQUENCE [LARGE SCALE GENOMIC DNA]</scope>
    <source>
        <strain evidence="1 2">CE1</strain>
    </source>
</reference>
<name>A0A9W5RZB7_9BACL</name>
<dbReference type="OrthoDB" id="1947873at2"/>
<dbReference type="AlphaFoldDB" id="A0A9W5RZB7"/>
<sequence>MSHKRLERYYLHFTGNVLFPRDHNLKAFQRLSKAQGENYQLETPYFSMPFEILSVDVIVCPFDLGFLTVRIRIDQPATPALCLIWIRPM</sequence>
<proteinExistence type="predicted"/>
<keyword evidence="2" id="KW-1185">Reference proteome</keyword>
<evidence type="ECO:0000313" key="1">
    <source>
        <dbReference type="EMBL" id="EXX85970.1"/>
    </source>
</evidence>
<dbReference type="Proteomes" id="UP000053750">
    <property type="component" value="Unassembled WGS sequence"/>
</dbReference>
<comment type="caution">
    <text evidence="1">The sequence shown here is derived from an EMBL/GenBank/DDBJ whole genome shotgun (WGS) entry which is preliminary data.</text>
</comment>
<organism evidence="1 2">
    <name type="scientific">Paenibacillus darwinianus</name>
    <dbReference type="NCBI Taxonomy" id="1380763"/>
    <lineage>
        <taxon>Bacteria</taxon>
        <taxon>Bacillati</taxon>
        <taxon>Bacillota</taxon>
        <taxon>Bacilli</taxon>
        <taxon>Bacillales</taxon>
        <taxon>Paenibacillaceae</taxon>
        <taxon>Paenibacillus</taxon>
    </lineage>
</organism>